<accession>A0ABW8UGK5</accession>
<keyword evidence="8" id="KW-1185">Reference proteome</keyword>
<evidence type="ECO:0000256" key="2">
    <source>
        <dbReference type="ARBA" id="ARBA00022730"/>
    </source>
</evidence>
<name>A0ABW8UGK5_9LACO</name>
<dbReference type="Gene3D" id="3.10.290.10">
    <property type="entry name" value="RNA-binding S4 domain"/>
    <property type="match status" value="1"/>
</dbReference>
<dbReference type="SUPFAM" id="SSF55174">
    <property type="entry name" value="Alpha-L RNA-binding motif"/>
    <property type="match status" value="1"/>
</dbReference>
<evidence type="ECO:0000256" key="3">
    <source>
        <dbReference type="ARBA" id="ARBA00022884"/>
    </source>
</evidence>
<protein>
    <recommendedName>
        <fullName evidence="5">RQC P-site tRNA stabilizing factor</fullName>
        <shortName evidence="5">RqcP</shortName>
    </recommendedName>
    <alternativeName>
        <fullName evidence="5">Ribosome-associated protein quality control protein P</fullName>
    </alternativeName>
</protein>
<organism evidence="7 8">
    <name type="scientific">Loigolactobacillus zhaoyuanensis</name>
    <dbReference type="NCBI Taxonomy" id="2486017"/>
    <lineage>
        <taxon>Bacteria</taxon>
        <taxon>Bacillati</taxon>
        <taxon>Bacillota</taxon>
        <taxon>Bacilli</taxon>
        <taxon>Lactobacillales</taxon>
        <taxon>Lactobacillaceae</taxon>
        <taxon>Loigolactobacillus</taxon>
    </lineage>
</organism>
<keyword evidence="1 5" id="KW-0820">tRNA-binding</keyword>
<evidence type="ECO:0000256" key="1">
    <source>
        <dbReference type="ARBA" id="ARBA00022555"/>
    </source>
</evidence>
<dbReference type="HAMAP" id="MF_00871">
    <property type="entry name" value="RqcP"/>
    <property type="match status" value="1"/>
</dbReference>
<comment type="subunit">
    <text evidence="5">Associates with stalled 50S ribosomal subunits. Binds to RqcH, 23S rRNA and the P-site tRNA. Does not require RqcH for association with 50S subunits.</text>
</comment>
<evidence type="ECO:0000256" key="5">
    <source>
        <dbReference type="HAMAP-Rule" id="MF_00871"/>
    </source>
</evidence>
<evidence type="ECO:0000313" key="7">
    <source>
        <dbReference type="EMBL" id="MFL2029945.1"/>
    </source>
</evidence>
<comment type="caution">
    <text evidence="7">The sequence shown here is derived from an EMBL/GenBank/DDBJ whole genome shotgun (WGS) entry which is preliminary data.</text>
</comment>
<dbReference type="InterPro" id="IPR036986">
    <property type="entry name" value="S4_RNA-bd_sf"/>
</dbReference>
<sequence length="87" mass="9783">MRLDKFLKVSRIIKRRTVAKEIADKGRILINDKVAKSSTNVAVGDTVTIKFGNKTLTVKVSALFETTKKDAAEEMYEIVSETFAEKF</sequence>
<dbReference type="RefSeq" id="WP_125549121.1">
    <property type="nucleotide sequence ID" value="NZ_JBGQPK010000048.1"/>
</dbReference>
<reference evidence="7 8" key="1">
    <citation type="submission" date="2024-08" db="EMBL/GenBank/DDBJ databases">
        <authorList>
            <person name="Arias E."/>
        </authorList>
    </citation>
    <scope>NUCLEOTIDE SEQUENCE [LARGE SCALE GENOMIC DNA]</scope>
    <source>
        <strain evidence="7 8">FAM 25317</strain>
    </source>
</reference>
<evidence type="ECO:0000259" key="6">
    <source>
        <dbReference type="SMART" id="SM00363"/>
    </source>
</evidence>
<comment type="function">
    <text evidence="5">Key component of the ribosome quality control system (RQC), a ribosome-associated complex that mediates the extraction of incompletely synthesized nascent chains from stalled ribosomes and their subsequent degradation. RqcH recruits Ala-charged tRNA, and with RqcP directs the elongation of stalled nascent chains on 50S ribosomal subunits, leading to non-templated C-terminal alanine extensions (Ala tail). The Ala tail promotes nascent chain degradation. RqcP is associated with the translocation-like movement of the peptidyl-tRNA from the A-site into the P-site.</text>
</comment>
<comment type="similarity">
    <text evidence="5">Belongs to the RqcP family.</text>
</comment>
<dbReference type="Pfam" id="PF01479">
    <property type="entry name" value="S4"/>
    <property type="match status" value="1"/>
</dbReference>
<keyword evidence="3 5" id="KW-0694">RNA-binding</keyword>
<dbReference type="PIRSF" id="PIRSF038881">
    <property type="entry name" value="RNAbp_HP1423"/>
    <property type="match status" value="1"/>
</dbReference>
<dbReference type="CDD" id="cd00165">
    <property type="entry name" value="S4"/>
    <property type="match status" value="1"/>
</dbReference>
<feature type="domain" description="RNA-binding S4" evidence="6">
    <location>
        <begin position="1"/>
        <end position="64"/>
    </location>
</feature>
<evidence type="ECO:0000313" key="8">
    <source>
        <dbReference type="Proteomes" id="UP001625389"/>
    </source>
</evidence>
<dbReference type="Proteomes" id="UP001625389">
    <property type="component" value="Unassembled WGS sequence"/>
</dbReference>
<dbReference type="InterPro" id="IPR002942">
    <property type="entry name" value="S4_RNA-bd"/>
</dbReference>
<dbReference type="PROSITE" id="PS50889">
    <property type="entry name" value="S4"/>
    <property type="match status" value="1"/>
</dbReference>
<evidence type="ECO:0000256" key="4">
    <source>
        <dbReference type="ARBA" id="ARBA00022917"/>
    </source>
</evidence>
<dbReference type="EMBL" id="JBGQPK010000048">
    <property type="protein sequence ID" value="MFL2029945.1"/>
    <property type="molecule type" value="Genomic_DNA"/>
</dbReference>
<proteinExistence type="inferred from homology"/>
<keyword evidence="2 5" id="KW-0699">rRNA-binding</keyword>
<dbReference type="InterPro" id="IPR025490">
    <property type="entry name" value="RqcP"/>
</dbReference>
<gene>
    <name evidence="5" type="primary">rqcP</name>
    <name evidence="7" type="ORF">ACEN34_09985</name>
</gene>
<dbReference type="SMART" id="SM00363">
    <property type="entry name" value="S4"/>
    <property type="match status" value="1"/>
</dbReference>
<keyword evidence="4 5" id="KW-0648">Protein biosynthesis</keyword>